<dbReference type="AlphaFoldDB" id="A0A0C2WV86"/>
<dbReference type="InParanoid" id="A0A0C2WV86"/>
<dbReference type="EMBL" id="KN818302">
    <property type="protein sequence ID" value="KIL60248.1"/>
    <property type="molecule type" value="Genomic_DNA"/>
</dbReference>
<dbReference type="HOGENOM" id="CLU_013928_0_0_1"/>
<accession>A0A0C2WV86</accession>
<proteinExistence type="predicted"/>
<evidence type="ECO:0000256" key="1">
    <source>
        <dbReference type="SAM" id="MobiDB-lite"/>
    </source>
</evidence>
<dbReference type="PANTHER" id="PTHR38702">
    <property type="entry name" value="CALPONIN-HOMOLOGY (CH) DOMAIN-CONTAINING PROTEIN"/>
    <property type="match status" value="1"/>
</dbReference>
<name>A0A0C2WV86_AMAMK</name>
<feature type="region of interest" description="Disordered" evidence="1">
    <location>
        <begin position="492"/>
        <end position="533"/>
    </location>
</feature>
<gene>
    <name evidence="2" type="ORF">M378DRAFT_1064442</name>
</gene>
<keyword evidence="3" id="KW-1185">Reference proteome</keyword>
<feature type="region of interest" description="Disordered" evidence="1">
    <location>
        <begin position="693"/>
        <end position="712"/>
    </location>
</feature>
<reference evidence="2 3" key="1">
    <citation type="submission" date="2014-04" db="EMBL/GenBank/DDBJ databases">
        <title>Evolutionary Origins and Diversification of the Mycorrhizal Mutualists.</title>
        <authorList>
            <consortium name="DOE Joint Genome Institute"/>
            <consortium name="Mycorrhizal Genomics Consortium"/>
            <person name="Kohler A."/>
            <person name="Kuo A."/>
            <person name="Nagy L.G."/>
            <person name="Floudas D."/>
            <person name="Copeland A."/>
            <person name="Barry K.W."/>
            <person name="Cichocki N."/>
            <person name="Veneault-Fourrey C."/>
            <person name="LaButti K."/>
            <person name="Lindquist E.A."/>
            <person name="Lipzen A."/>
            <person name="Lundell T."/>
            <person name="Morin E."/>
            <person name="Murat C."/>
            <person name="Riley R."/>
            <person name="Ohm R."/>
            <person name="Sun H."/>
            <person name="Tunlid A."/>
            <person name="Henrissat B."/>
            <person name="Grigoriev I.V."/>
            <person name="Hibbett D.S."/>
            <person name="Martin F."/>
        </authorList>
    </citation>
    <scope>NUCLEOTIDE SEQUENCE [LARGE SCALE GENOMIC DNA]</scope>
    <source>
        <strain evidence="2 3">Koide BX008</strain>
    </source>
</reference>
<feature type="compositionally biased region" description="Low complexity" evidence="1">
    <location>
        <begin position="15"/>
        <end position="32"/>
    </location>
</feature>
<evidence type="ECO:0000313" key="2">
    <source>
        <dbReference type="EMBL" id="KIL60248.1"/>
    </source>
</evidence>
<dbReference type="PANTHER" id="PTHR38702:SF1">
    <property type="entry name" value="CALPONIN-HOMOLOGY (CH) DOMAIN-CONTAINING PROTEIN"/>
    <property type="match status" value="1"/>
</dbReference>
<feature type="region of interest" description="Disordered" evidence="1">
    <location>
        <begin position="130"/>
        <end position="185"/>
    </location>
</feature>
<dbReference type="OrthoDB" id="2534759at2759"/>
<feature type="compositionally biased region" description="Polar residues" evidence="1">
    <location>
        <begin position="1"/>
        <end position="10"/>
    </location>
</feature>
<feature type="region of interest" description="Disordered" evidence="1">
    <location>
        <begin position="275"/>
        <end position="325"/>
    </location>
</feature>
<feature type="compositionally biased region" description="Gly residues" evidence="1">
    <location>
        <begin position="33"/>
        <end position="52"/>
    </location>
</feature>
<dbReference type="Proteomes" id="UP000054549">
    <property type="component" value="Unassembled WGS sequence"/>
</dbReference>
<dbReference type="STRING" id="946122.A0A0C2WV86"/>
<evidence type="ECO:0000313" key="3">
    <source>
        <dbReference type="Proteomes" id="UP000054549"/>
    </source>
</evidence>
<feature type="compositionally biased region" description="Polar residues" evidence="1">
    <location>
        <begin position="702"/>
        <end position="712"/>
    </location>
</feature>
<organism evidence="2 3">
    <name type="scientific">Amanita muscaria (strain Koide BX008)</name>
    <dbReference type="NCBI Taxonomy" id="946122"/>
    <lineage>
        <taxon>Eukaryota</taxon>
        <taxon>Fungi</taxon>
        <taxon>Dikarya</taxon>
        <taxon>Basidiomycota</taxon>
        <taxon>Agaricomycotina</taxon>
        <taxon>Agaricomycetes</taxon>
        <taxon>Agaricomycetidae</taxon>
        <taxon>Agaricales</taxon>
        <taxon>Pluteineae</taxon>
        <taxon>Amanitaceae</taxon>
        <taxon>Amanita</taxon>
    </lineage>
</organism>
<sequence length="783" mass="86228">MVLTPNSTGTGFLDSLPSSPAGTNSSSSPSFGQGLGFGQSQGQGISGEGTSPGIGHAKRRPTAVYPTTTKTLKPFSRSAAKRESVLALGSIEHLQHYFTKTGLIAKKAPLDKPHHGLVPAIGGAAFFSASSPTLPSPSSSSPSNPSPELPEFILPPSPDTPLPRRPSYPPNQPKTYETDPDTLLPGVIDDLESVARAWDIDDDDLDREEGEDGVIHGNQRPIVTVSRSGSGNRNGTVDILELLKTTTRAIRSTRNYLVSLPDDSVVSPVTARPQFRPMALGPTTARGRKGGEKDKGTQHHHQYRHRNSEEFQNKEKDGGGGSHWNEKETTIALVRKSALEVLAALREVEERFRLPLSDDAYDALSDGSGARTQSPIPCESELEHQFHEGDLSNTSISYSMVPVQVGDRLEHVPVWEDEESSDNDFFDEKQGKKKELWDEMLVVGSGWLYRQDVRMENMKKEKGVVRSYLDVVDKAIFGEERGGRKERAWERERRRIEKRSRSKGRSEDQGVSVVAEEPTLEESENAADDEELPDWAKRQTFAGDDFGRAHAFVSAFLPSHLASLLGPANSRTEFLTSLTSGQLLCVAYNACVRKSKKPWGYVSKDSIHDIVALERAEAEEPSAEGRRKGWTFRRTDNLRLWVGALKLRYMLSIQTPSQPLTESSHNTLKLLGQLQSTVSGTNLRAQMKNLTLGQRSRRATPSAGTSPISPASQTFSTLAQAATPGYTPLTSPTKAWFSSSSDEPPIEFDARLVARMDDGWDGMLEKVLMKWMWRAVEEKRSLC</sequence>
<feature type="compositionally biased region" description="Low complexity" evidence="1">
    <location>
        <begin position="130"/>
        <end position="143"/>
    </location>
</feature>
<feature type="compositionally biased region" description="Basic and acidic residues" evidence="1">
    <location>
        <begin position="306"/>
        <end position="325"/>
    </location>
</feature>
<feature type="compositionally biased region" description="Acidic residues" evidence="1">
    <location>
        <begin position="518"/>
        <end position="533"/>
    </location>
</feature>
<feature type="region of interest" description="Disordered" evidence="1">
    <location>
        <begin position="1"/>
        <end position="79"/>
    </location>
</feature>
<feature type="compositionally biased region" description="Pro residues" evidence="1">
    <location>
        <begin position="144"/>
        <end position="172"/>
    </location>
</feature>
<protein>
    <submittedName>
        <fullName evidence="2">Uncharacterized protein</fullName>
    </submittedName>
</protein>